<accession>A0A6A5BYC5</accession>
<dbReference type="VEuPathDB" id="AmoebaDB:FDP41_011111"/>
<sequence length="389" mass="44272">MGHSHSVQASTPCSSPEKPFFLQVSPNGRRSFSFHVNDCARNDNSSSEGESCSNECVISVDSQELLEMENRQLARLIMNLEFENPILWKQYVVQYYLTTRYQFPKMKNDPKGEKKSLPLQKGTCNVRENSKQDHTLMNNSEEQLSSQDPLIQLYRHHSSVLSKSQVNLSNLTTIVEEEHCMIPTKKSSSKRLKKNSSNSKCTSSFTRVVTTSSSAPILPSLHSNSKFNQEHGTMLSSSIGDLLGDSQRTLPSSSCSTNLSSHSSENNTTAHESLESSAGLKNLELDDNKSQQRPTVKPSSDHQDARDLYDGMTRPSSKSLPPRPHIIRISQYEVDYKDVEHEFRREFLNYQLREYKFPQKKRHESPYHVAPPDQFLWDLKHSKCGGERK</sequence>
<gene>
    <name evidence="2" type="ORF">FDP41_011111</name>
</gene>
<dbReference type="VEuPathDB" id="AmoebaDB:NfTy_017080"/>
<keyword evidence="3" id="KW-1185">Reference proteome</keyword>
<dbReference type="OrthoDB" id="10613490at2759"/>
<feature type="compositionally biased region" description="Low complexity" evidence="1">
    <location>
        <begin position="195"/>
        <end position="206"/>
    </location>
</feature>
<dbReference type="RefSeq" id="XP_044567846.1">
    <property type="nucleotide sequence ID" value="XM_044701485.1"/>
</dbReference>
<evidence type="ECO:0000256" key="1">
    <source>
        <dbReference type="SAM" id="MobiDB-lite"/>
    </source>
</evidence>
<feature type="region of interest" description="Disordered" evidence="1">
    <location>
        <begin position="108"/>
        <end position="142"/>
    </location>
</feature>
<protein>
    <submittedName>
        <fullName evidence="2">Uncharacterized protein</fullName>
    </submittedName>
</protein>
<proteinExistence type="predicted"/>
<dbReference type="EMBL" id="VFQX01000007">
    <property type="protein sequence ID" value="KAF0983133.1"/>
    <property type="molecule type" value="Genomic_DNA"/>
</dbReference>
<organism evidence="2 3">
    <name type="scientific">Naegleria fowleri</name>
    <name type="common">Brain eating amoeba</name>
    <dbReference type="NCBI Taxonomy" id="5763"/>
    <lineage>
        <taxon>Eukaryota</taxon>
        <taxon>Discoba</taxon>
        <taxon>Heterolobosea</taxon>
        <taxon>Tetramitia</taxon>
        <taxon>Eutetramitia</taxon>
        <taxon>Vahlkampfiidae</taxon>
        <taxon>Naegleria</taxon>
    </lineage>
</organism>
<dbReference type="Proteomes" id="UP000444721">
    <property type="component" value="Unassembled WGS sequence"/>
</dbReference>
<dbReference type="AlphaFoldDB" id="A0A6A5BYC5"/>
<dbReference type="VEuPathDB" id="AmoebaDB:NF0112440"/>
<reference evidence="2 3" key="1">
    <citation type="journal article" date="2019" name="Sci. Rep.">
        <title>Nanopore sequencing improves the draft genome of the human pathogenic amoeba Naegleria fowleri.</title>
        <authorList>
            <person name="Liechti N."/>
            <person name="Schurch N."/>
            <person name="Bruggmann R."/>
            <person name="Wittwer M."/>
        </authorList>
    </citation>
    <scope>NUCLEOTIDE SEQUENCE [LARGE SCALE GENOMIC DNA]</scope>
    <source>
        <strain evidence="2 3">ATCC 30894</strain>
    </source>
</reference>
<feature type="region of interest" description="Disordered" evidence="1">
    <location>
        <begin position="184"/>
        <end position="206"/>
    </location>
</feature>
<name>A0A6A5BYC5_NAEFO</name>
<feature type="region of interest" description="Disordered" evidence="1">
    <location>
        <begin position="238"/>
        <end position="323"/>
    </location>
</feature>
<comment type="caution">
    <text evidence="2">The sequence shown here is derived from an EMBL/GenBank/DDBJ whole genome shotgun (WGS) entry which is preliminary data.</text>
</comment>
<evidence type="ECO:0000313" key="3">
    <source>
        <dbReference type="Proteomes" id="UP000444721"/>
    </source>
</evidence>
<feature type="compositionally biased region" description="Low complexity" evidence="1">
    <location>
        <begin position="238"/>
        <end position="269"/>
    </location>
</feature>
<feature type="compositionally biased region" description="Basic and acidic residues" evidence="1">
    <location>
        <begin position="299"/>
        <end position="309"/>
    </location>
</feature>
<dbReference type="GeneID" id="68118326"/>
<evidence type="ECO:0000313" key="2">
    <source>
        <dbReference type="EMBL" id="KAF0983133.1"/>
    </source>
</evidence>